<dbReference type="InterPro" id="IPR004254">
    <property type="entry name" value="AdipoR/HlyIII-related"/>
</dbReference>
<feature type="binding site" evidence="5">
    <location>
        <position position="239"/>
    </location>
    <ligand>
        <name>Zn(2+)</name>
        <dbReference type="ChEBI" id="CHEBI:29105"/>
    </ligand>
</feature>
<dbReference type="EMBL" id="ML992504">
    <property type="protein sequence ID" value="KAF2225342.1"/>
    <property type="molecule type" value="Genomic_DNA"/>
</dbReference>
<feature type="transmembrane region" description="Helical" evidence="6">
    <location>
        <begin position="70"/>
        <end position="93"/>
    </location>
</feature>
<dbReference type="Pfam" id="PF03006">
    <property type="entry name" value="HlyIII"/>
    <property type="match status" value="1"/>
</dbReference>
<feature type="transmembrane region" description="Helical" evidence="6">
    <location>
        <begin position="237"/>
        <end position="257"/>
    </location>
</feature>
<evidence type="ECO:0000313" key="8">
    <source>
        <dbReference type="Proteomes" id="UP000799538"/>
    </source>
</evidence>
<proteinExistence type="predicted"/>
<dbReference type="Proteomes" id="UP000799538">
    <property type="component" value="Unassembled WGS sequence"/>
</dbReference>
<dbReference type="PANTHER" id="PTHR20855:SF130">
    <property type="entry name" value="HAEMOLYSIN-III FAMILY PROTEIN"/>
    <property type="match status" value="1"/>
</dbReference>
<feature type="transmembrane region" description="Helical" evidence="6">
    <location>
        <begin position="164"/>
        <end position="185"/>
    </location>
</feature>
<comment type="subcellular location">
    <subcellularLocation>
        <location evidence="1">Membrane</location>
        <topology evidence="1">Multi-pass membrane protein</topology>
    </subcellularLocation>
</comment>
<sequence>MSSGRLKHRRPPAASVKECYSTWIYLHNETVNIFSHVFGSALFAILPFIVMSQRIPPRWSYATPGDKAVIAIYFAGVSICFAFSTVFHTLLCHRERKTTQLGMQLDFQGVLLLMWGATVPLIYYGFICDPKLRWIYWGVQTGLAVAASVFTLQPNFKDPSLKMLRALTFGGFACSSLVPIIHAIVRYGWNIQQKRMGLIWVFATLAFNTTGASAYAFKFPEAVWPRRFDILGCSHQILHVAVICAGITHMIGVLQAFDYLHDNGDTCPRVPGGAGSV</sequence>
<keyword evidence="2 6" id="KW-0812">Transmembrane</keyword>
<keyword evidence="5" id="KW-0862">Zinc</keyword>
<dbReference type="GO" id="GO:0006882">
    <property type="term" value="P:intracellular zinc ion homeostasis"/>
    <property type="evidence" value="ECO:0007669"/>
    <property type="project" value="TreeGrafter"/>
</dbReference>
<accession>A0A6A6GHX9</accession>
<dbReference type="PANTHER" id="PTHR20855">
    <property type="entry name" value="ADIPOR/PROGESTIN RECEPTOR-RELATED"/>
    <property type="match status" value="1"/>
</dbReference>
<keyword evidence="8" id="KW-1185">Reference proteome</keyword>
<dbReference type="GO" id="GO:0016020">
    <property type="term" value="C:membrane"/>
    <property type="evidence" value="ECO:0007669"/>
    <property type="project" value="UniProtKB-SubCell"/>
</dbReference>
<feature type="transmembrane region" description="Helical" evidence="6">
    <location>
        <begin position="105"/>
        <end position="127"/>
    </location>
</feature>
<dbReference type="OrthoDB" id="529367at2759"/>
<evidence type="ECO:0000256" key="4">
    <source>
        <dbReference type="ARBA" id="ARBA00023136"/>
    </source>
</evidence>
<keyword evidence="4 6" id="KW-0472">Membrane</keyword>
<evidence type="ECO:0000256" key="5">
    <source>
        <dbReference type="PIRSR" id="PIRSR604254-1"/>
    </source>
</evidence>
<evidence type="ECO:0000256" key="1">
    <source>
        <dbReference type="ARBA" id="ARBA00004141"/>
    </source>
</evidence>
<gene>
    <name evidence="7" type="ORF">BDZ85DRAFT_194623</name>
</gene>
<keyword evidence="3 6" id="KW-1133">Transmembrane helix</keyword>
<feature type="binding site" evidence="5">
    <location>
        <position position="235"/>
    </location>
    <ligand>
        <name>Zn(2+)</name>
        <dbReference type="ChEBI" id="CHEBI:29105"/>
    </ligand>
</feature>
<feature type="transmembrane region" description="Helical" evidence="6">
    <location>
        <begin position="197"/>
        <end position="217"/>
    </location>
</feature>
<evidence type="ECO:0000256" key="2">
    <source>
        <dbReference type="ARBA" id="ARBA00022692"/>
    </source>
</evidence>
<feature type="transmembrane region" description="Helical" evidence="6">
    <location>
        <begin position="31"/>
        <end position="50"/>
    </location>
</feature>
<reference evidence="8" key="1">
    <citation type="journal article" date="2020" name="Stud. Mycol.">
        <title>101 Dothideomycetes genomes: A test case for predicting lifestyles and emergence of pathogens.</title>
        <authorList>
            <person name="Haridas S."/>
            <person name="Albert R."/>
            <person name="Binder M."/>
            <person name="Bloem J."/>
            <person name="LaButti K."/>
            <person name="Salamov A."/>
            <person name="Andreopoulos B."/>
            <person name="Baker S."/>
            <person name="Barry K."/>
            <person name="Bills G."/>
            <person name="Bluhm B."/>
            <person name="Cannon C."/>
            <person name="Castanera R."/>
            <person name="Culley D."/>
            <person name="Daum C."/>
            <person name="Ezra D."/>
            <person name="Gonzalez J."/>
            <person name="Henrissat B."/>
            <person name="Kuo A."/>
            <person name="Liang C."/>
            <person name="Lipzen A."/>
            <person name="Lutzoni F."/>
            <person name="Magnuson J."/>
            <person name="Mondo S."/>
            <person name="Nolan M."/>
            <person name="Ohm R."/>
            <person name="Pangilinan J."/>
            <person name="Park H.-J."/>
            <person name="Ramirez L."/>
            <person name="Alfaro M."/>
            <person name="Sun H."/>
            <person name="Tritt A."/>
            <person name="Yoshinaga Y."/>
            <person name="Zwiers L.-H."/>
            <person name="Turgeon B."/>
            <person name="Goodwin S."/>
            <person name="Spatafora J."/>
            <person name="Crous P."/>
            <person name="Grigoriev I."/>
        </authorList>
    </citation>
    <scope>NUCLEOTIDE SEQUENCE [LARGE SCALE GENOMIC DNA]</scope>
    <source>
        <strain evidence="8">CECT 20119</strain>
    </source>
</reference>
<name>A0A6A6GHX9_9PEZI</name>
<evidence type="ECO:0000256" key="3">
    <source>
        <dbReference type="ARBA" id="ARBA00022989"/>
    </source>
</evidence>
<evidence type="ECO:0000256" key="6">
    <source>
        <dbReference type="SAM" id="Phobius"/>
    </source>
</evidence>
<keyword evidence="5" id="KW-0479">Metal-binding</keyword>
<feature type="binding site" evidence="5">
    <location>
        <position position="88"/>
    </location>
    <ligand>
        <name>Zn(2+)</name>
        <dbReference type="ChEBI" id="CHEBI:29105"/>
    </ligand>
</feature>
<organism evidence="7 8">
    <name type="scientific">Elsinoe ampelina</name>
    <dbReference type="NCBI Taxonomy" id="302913"/>
    <lineage>
        <taxon>Eukaryota</taxon>
        <taxon>Fungi</taxon>
        <taxon>Dikarya</taxon>
        <taxon>Ascomycota</taxon>
        <taxon>Pezizomycotina</taxon>
        <taxon>Dothideomycetes</taxon>
        <taxon>Dothideomycetidae</taxon>
        <taxon>Myriangiales</taxon>
        <taxon>Elsinoaceae</taxon>
        <taxon>Elsinoe</taxon>
    </lineage>
</organism>
<protein>
    <submittedName>
        <fullName evidence="7">Hemolysin-III channel protein-like protein Izh2</fullName>
    </submittedName>
</protein>
<dbReference type="GO" id="GO:0038023">
    <property type="term" value="F:signaling receptor activity"/>
    <property type="evidence" value="ECO:0007669"/>
    <property type="project" value="TreeGrafter"/>
</dbReference>
<dbReference type="AlphaFoldDB" id="A0A6A6GHX9"/>
<evidence type="ECO:0000313" key="7">
    <source>
        <dbReference type="EMBL" id="KAF2225342.1"/>
    </source>
</evidence>
<dbReference type="GO" id="GO:0046872">
    <property type="term" value="F:metal ion binding"/>
    <property type="evidence" value="ECO:0007669"/>
    <property type="project" value="UniProtKB-KW"/>
</dbReference>